<reference evidence="2" key="2">
    <citation type="submission" date="2021-08" db="EMBL/GenBank/DDBJ databases">
        <authorList>
            <person name="Tani A."/>
            <person name="Ola A."/>
            <person name="Ogura Y."/>
            <person name="Katsura K."/>
            <person name="Hayashi T."/>
        </authorList>
    </citation>
    <scope>NUCLEOTIDE SEQUENCE</scope>
    <source>
        <strain evidence="2">LMG 23639</strain>
    </source>
</reference>
<gene>
    <name evidence="2" type="ORF">AOPFMNJM_1073</name>
</gene>
<keyword evidence="3" id="KW-1185">Reference proteome</keyword>
<evidence type="ECO:0000313" key="3">
    <source>
        <dbReference type="Proteomes" id="UP001055102"/>
    </source>
</evidence>
<reference evidence="2" key="1">
    <citation type="journal article" date="2021" name="Front. Microbiol.">
        <title>Comprehensive Comparative Genomics and Phenotyping of Methylobacterium Species.</title>
        <authorList>
            <person name="Alessa O."/>
            <person name="Ogura Y."/>
            <person name="Fujitani Y."/>
            <person name="Takami H."/>
            <person name="Hayashi T."/>
            <person name="Sahin N."/>
            <person name="Tani A."/>
        </authorList>
    </citation>
    <scope>NUCLEOTIDE SEQUENCE</scope>
    <source>
        <strain evidence="2">LMG 23639</strain>
    </source>
</reference>
<dbReference type="EMBL" id="BPQR01000017">
    <property type="protein sequence ID" value="GJE05767.1"/>
    <property type="molecule type" value="Genomic_DNA"/>
</dbReference>
<evidence type="ECO:0000256" key="1">
    <source>
        <dbReference type="SAM" id="Phobius"/>
    </source>
</evidence>
<sequence>MILAIRKAGFGLAVSSVFATAFTLVAMGY</sequence>
<accession>A0ABQ4SRM0</accession>
<keyword evidence="1" id="KW-1133">Transmembrane helix</keyword>
<comment type="caution">
    <text evidence="2">The sequence shown here is derived from an EMBL/GenBank/DDBJ whole genome shotgun (WGS) entry which is preliminary data.</text>
</comment>
<keyword evidence="1" id="KW-0472">Membrane</keyword>
<feature type="transmembrane region" description="Helical" evidence="1">
    <location>
        <begin position="9"/>
        <end position="28"/>
    </location>
</feature>
<dbReference type="Proteomes" id="UP001055102">
    <property type="component" value="Unassembled WGS sequence"/>
</dbReference>
<proteinExistence type="predicted"/>
<evidence type="ECO:0000313" key="2">
    <source>
        <dbReference type="EMBL" id="GJE05767.1"/>
    </source>
</evidence>
<protein>
    <submittedName>
        <fullName evidence="2">Uncharacterized protein</fullName>
    </submittedName>
</protein>
<keyword evidence="1" id="KW-0812">Transmembrane</keyword>
<name>A0ABQ4SRM0_9HYPH</name>
<organism evidence="2 3">
    <name type="scientific">Methylobacterium jeotgali</name>
    <dbReference type="NCBI Taxonomy" id="381630"/>
    <lineage>
        <taxon>Bacteria</taxon>
        <taxon>Pseudomonadati</taxon>
        <taxon>Pseudomonadota</taxon>
        <taxon>Alphaproteobacteria</taxon>
        <taxon>Hyphomicrobiales</taxon>
        <taxon>Methylobacteriaceae</taxon>
        <taxon>Methylobacterium</taxon>
    </lineage>
</organism>